<dbReference type="Proteomes" id="UP000005837">
    <property type="component" value="Unassembled WGS sequence"/>
</dbReference>
<organism evidence="1 2">
    <name type="scientific">Eikenella corrodens ATCC 23834</name>
    <dbReference type="NCBI Taxonomy" id="546274"/>
    <lineage>
        <taxon>Bacteria</taxon>
        <taxon>Pseudomonadati</taxon>
        <taxon>Pseudomonadota</taxon>
        <taxon>Betaproteobacteria</taxon>
        <taxon>Neisseriales</taxon>
        <taxon>Neisseriaceae</taxon>
        <taxon>Eikenella</taxon>
    </lineage>
</organism>
<protein>
    <submittedName>
        <fullName evidence="1">Uncharacterized protein</fullName>
    </submittedName>
</protein>
<dbReference type="HOGENOM" id="CLU_3308889_0_0_4"/>
<gene>
    <name evidence="1" type="ORF">EIKCOROL_00787</name>
</gene>
<name>C0DTV7_EIKCO</name>
<reference evidence="1 2" key="1">
    <citation type="submission" date="2009-01" db="EMBL/GenBank/DDBJ databases">
        <authorList>
            <person name="Fulton L."/>
            <person name="Clifton S."/>
            <person name="Chinwalla A.T."/>
            <person name="Mitreva M."/>
            <person name="Sodergren E."/>
            <person name="Weinstock G."/>
            <person name="Clifton S."/>
            <person name="Dooling D.J."/>
            <person name="Fulton B."/>
            <person name="Minx P."/>
            <person name="Pepin K.H."/>
            <person name="Johnson M."/>
            <person name="Bhonagiri V."/>
            <person name="Nash W.E."/>
            <person name="Mardis E.R."/>
            <person name="Wilson R.K."/>
        </authorList>
    </citation>
    <scope>NUCLEOTIDE SEQUENCE [LARGE SCALE GENOMIC DNA]</scope>
    <source>
        <strain evidence="1 2">ATCC 23834</strain>
    </source>
</reference>
<proteinExistence type="predicted"/>
<evidence type="ECO:0000313" key="2">
    <source>
        <dbReference type="Proteomes" id="UP000005837"/>
    </source>
</evidence>
<comment type="caution">
    <text evidence="1">The sequence shown here is derived from an EMBL/GenBank/DDBJ whole genome shotgun (WGS) entry which is preliminary data.</text>
</comment>
<evidence type="ECO:0000313" key="1">
    <source>
        <dbReference type="EMBL" id="EEG24604.1"/>
    </source>
</evidence>
<dbReference type="AlphaFoldDB" id="C0DTV7"/>
<dbReference type="EMBL" id="ACEA01000016">
    <property type="protein sequence ID" value="EEG24604.1"/>
    <property type="molecule type" value="Genomic_DNA"/>
</dbReference>
<accession>C0DTV7</accession>
<sequence length="39" mass="4726">MVDYTQLNAKILISRLLMRIIILKNKRFLFSMQQKISEK</sequence>